<dbReference type="EMBL" id="JANUBB010000004">
    <property type="protein sequence ID" value="MCS3951345.1"/>
    <property type="molecule type" value="Genomic_DNA"/>
</dbReference>
<evidence type="ECO:0000256" key="12">
    <source>
        <dbReference type="ARBA" id="ARBA00029922"/>
    </source>
</evidence>
<evidence type="ECO:0000256" key="1">
    <source>
        <dbReference type="ARBA" id="ARBA00001060"/>
    </source>
</evidence>
<keyword evidence="11" id="KW-0585">Phenylalanine catabolism</keyword>
<comment type="pathway">
    <text evidence="3">Amino-acid degradation; L-phenylalanine degradation; acetoacetate and fumarate from L-phenylalanine: step 1/6.</text>
</comment>
<dbReference type="RefSeq" id="WP_118827031.1">
    <property type="nucleotide sequence ID" value="NZ_CALTRV010000006.1"/>
</dbReference>
<dbReference type="InterPro" id="IPR001273">
    <property type="entry name" value="ArAA_hydroxylase"/>
</dbReference>
<dbReference type="GO" id="GO:0005506">
    <property type="term" value="F:iron ion binding"/>
    <property type="evidence" value="ECO:0007669"/>
    <property type="project" value="InterPro"/>
</dbReference>
<feature type="binding site" evidence="13">
    <location>
        <position position="153"/>
    </location>
    <ligand>
        <name>Fe cation</name>
        <dbReference type="ChEBI" id="CHEBI:24875"/>
    </ligand>
</feature>
<evidence type="ECO:0000256" key="5">
    <source>
        <dbReference type="ARBA" id="ARBA00011995"/>
    </source>
</evidence>
<evidence type="ECO:0000256" key="3">
    <source>
        <dbReference type="ARBA" id="ARBA00005088"/>
    </source>
</evidence>
<sequence>MSSDTVESTPDEERSAFETAQEEQEDVDPRTIPQTLEEPPPVGDEIEYPDYPDEDHETWQILVERQMEQLPGRACEAYMRGQDVLGLEGDRIPDLADLSRRLNEETGWEVANVPGLIHEKNFFSLLSQRKFPSTNYVRGREELDYTPAPDCFHDIFGHMPMLTQPEFADFYQLYGQAAQNAEGADRPRLERFHWFTVEFGLIQEQGEKRIFGAGIVSSNEEVTHALSDEVTLHPFDPEHIVEKDDYEVYNLQKELFVLDSFEQLVDGFRDWTSKNGLL</sequence>
<dbReference type="EMBL" id="JANUAU010000001">
    <property type="protein sequence ID" value="MCS3676188.1"/>
    <property type="molecule type" value="Genomic_DNA"/>
</dbReference>
<dbReference type="Proteomes" id="UP001155010">
    <property type="component" value="Unassembled WGS sequence"/>
</dbReference>
<dbReference type="InterPro" id="IPR036951">
    <property type="entry name" value="ArAA_hydroxylase_sf"/>
</dbReference>
<dbReference type="CDD" id="cd03348">
    <property type="entry name" value="pro_PheOH"/>
    <property type="match status" value="1"/>
</dbReference>
<dbReference type="InterPro" id="IPR036329">
    <property type="entry name" value="Aro-AA_hydroxylase_C_sf"/>
</dbReference>
<keyword evidence="7 13" id="KW-0479">Metal-binding</keyword>
<dbReference type="InterPro" id="IPR018301">
    <property type="entry name" value="ArAA_hydroxylase_Fe/CU_BS"/>
</dbReference>
<evidence type="ECO:0000313" key="16">
    <source>
        <dbReference type="EMBL" id="MCS3676188.1"/>
    </source>
</evidence>
<protein>
    <recommendedName>
        <fullName evidence="6">Phenylalanine-4-hydroxylase</fullName>
        <ecNumber evidence="5">1.14.16.1</ecNumber>
    </recommendedName>
    <alternativeName>
        <fullName evidence="12">Phe-4-monooxygenase</fullName>
    </alternativeName>
</protein>
<dbReference type="Proteomes" id="UP001155027">
    <property type="component" value="Unassembled WGS sequence"/>
</dbReference>
<evidence type="ECO:0000256" key="11">
    <source>
        <dbReference type="ARBA" id="ARBA00023232"/>
    </source>
</evidence>
<dbReference type="SUPFAM" id="SSF56534">
    <property type="entry name" value="Aromatic aminoacid monoxygenases, catalytic and oligomerization domains"/>
    <property type="match status" value="1"/>
</dbReference>
<keyword evidence="8 16" id="KW-0560">Oxidoreductase</keyword>
<evidence type="ECO:0000256" key="13">
    <source>
        <dbReference type="PIRSR" id="PIRSR601273-2"/>
    </source>
</evidence>
<keyword evidence="9 13" id="KW-0408">Iron</keyword>
<comment type="cofactor">
    <cofactor evidence="2 13">
        <name>Fe(2+)</name>
        <dbReference type="ChEBI" id="CHEBI:29033"/>
    </cofactor>
</comment>
<evidence type="ECO:0000259" key="15">
    <source>
        <dbReference type="PROSITE" id="PS51410"/>
    </source>
</evidence>
<feature type="binding site" evidence="13">
    <location>
        <position position="198"/>
    </location>
    <ligand>
        <name>Fe cation</name>
        <dbReference type="ChEBI" id="CHEBI:24875"/>
    </ligand>
</feature>
<evidence type="ECO:0000256" key="14">
    <source>
        <dbReference type="SAM" id="MobiDB-lite"/>
    </source>
</evidence>
<feature type="binding site" evidence="13">
    <location>
        <position position="158"/>
    </location>
    <ligand>
        <name>Fe cation</name>
        <dbReference type="ChEBI" id="CHEBI:24875"/>
    </ligand>
</feature>
<dbReference type="InterPro" id="IPR005960">
    <property type="entry name" value="Phe-4-hydroxylase_mono"/>
</dbReference>
<proteinExistence type="inferred from homology"/>
<dbReference type="Gene3D" id="1.10.800.10">
    <property type="entry name" value="Aromatic amino acid hydroxylase"/>
    <property type="match status" value="1"/>
</dbReference>
<evidence type="ECO:0000256" key="6">
    <source>
        <dbReference type="ARBA" id="ARBA00020276"/>
    </source>
</evidence>
<evidence type="ECO:0000256" key="10">
    <source>
        <dbReference type="ARBA" id="ARBA00023033"/>
    </source>
</evidence>
<comment type="catalytic activity">
    <reaction evidence="1">
        <text>(6R)-L-erythro-5,6,7,8-tetrahydrobiopterin + L-phenylalanine + O2 = (4aS,6R)-4a-hydroxy-L-erythro-5,6,7,8-tetrahydrobiopterin + L-tyrosine</text>
        <dbReference type="Rhea" id="RHEA:20273"/>
        <dbReference type="ChEBI" id="CHEBI:15379"/>
        <dbReference type="ChEBI" id="CHEBI:15642"/>
        <dbReference type="ChEBI" id="CHEBI:58095"/>
        <dbReference type="ChEBI" id="CHEBI:58315"/>
        <dbReference type="ChEBI" id="CHEBI:59560"/>
        <dbReference type="EC" id="1.14.16.1"/>
    </reaction>
</comment>
<feature type="domain" description="Biopterin-dependent aromatic amino acid hydroxylase family profile" evidence="15">
    <location>
        <begin position="1"/>
        <end position="278"/>
    </location>
</feature>
<evidence type="ECO:0000256" key="2">
    <source>
        <dbReference type="ARBA" id="ARBA00001954"/>
    </source>
</evidence>
<dbReference type="InterPro" id="IPR019774">
    <property type="entry name" value="Aromatic-AA_hydroxylase_C"/>
</dbReference>
<dbReference type="AlphaFoldDB" id="A0A9X2TX11"/>
<evidence type="ECO:0000313" key="17">
    <source>
        <dbReference type="EMBL" id="MCS3951345.1"/>
    </source>
</evidence>
<dbReference type="PANTHER" id="PTHR11473">
    <property type="entry name" value="AROMATIC AMINO ACID HYDROXYLASE"/>
    <property type="match status" value="1"/>
</dbReference>
<feature type="region of interest" description="Disordered" evidence="14">
    <location>
        <begin position="1"/>
        <end position="47"/>
    </location>
</feature>
<dbReference type="GO" id="GO:0006559">
    <property type="term" value="P:L-phenylalanine catabolic process"/>
    <property type="evidence" value="ECO:0007669"/>
    <property type="project" value="UniProtKB-KW"/>
</dbReference>
<organism evidence="16 18">
    <name type="scientific">Salinibacter ruber</name>
    <dbReference type="NCBI Taxonomy" id="146919"/>
    <lineage>
        <taxon>Bacteria</taxon>
        <taxon>Pseudomonadati</taxon>
        <taxon>Rhodothermota</taxon>
        <taxon>Rhodothermia</taxon>
        <taxon>Rhodothermales</taxon>
        <taxon>Salinibacteraceae</taxon>
        <taxon>Salinibacter</taxon>
    </lineage>
</organism>
<evidence type="ECO:0000256" key="9">
    <source>
        <dbReference type="ARBA" id="ARBA00023004"/>
    </source>
</evidence>
<comment type="similarity">
    <text evidence="4">Belongs to the biopterin-dependent aromatic amino acid hydroxylase family.</text>
</comment>
<evidence type="ECO:0000256" key="4">
    <source>
        <dbReference type="ARBA" id="ARBA00009712"/>
    </source>
</evidence>
<accession>A0A9X2TX11</accession>
<dbReference type="PROSITE" id="PS51410">
    <property type="entry name" value="BH4_AAA_HYDROXYL_2"/>
    <property type="match status" value="1"/>
</dbReference>
<evidence type="ECO:0000256" key="7">
    <source>
        <dbReference type="ARBA" id="ARBA00022723"/>
    </source>
</evidence>
<comment type="caution">
    <text evidence="16">The sequence shown here is derived from an EMBL/GenBank/DDBJ whole genome shotgun (WGS) entry which is preliminary data.</text>
</comment>
<dbReference type="EC" id="1.14.16.1" evidence="5"/>
<dbReference type="GO" id="GO:0004505">
    <property type="term" value="F:phenylalanine 4-monooxygenase activity"/>
    <property type="evidence" value="ECO:0007669"/>
    <property type="project" value="UniProtKB-EC"/>
</dbReference>
<gene>
    <name evidence="16" type="ORF">GGP71_000084</name>
    <name evidence="17" type="ORF">GGP83_001287</name>
</gene>
<name>A0A9X2TX11_9BACT</name>
<dbReference type="PRINTS" id="PR00372">
    <property type="entry name" value="FYWHYDRXLASE"/>
</dbReference>
<reference evidence="16" key="1">
    <citation type="submission" date="2022-08" db="EMBL/GenBank/DDBJ databases">
        <title>Genomic Encyclopedia of Type Strains, Phase V (KMG-V): Genome sequencing to study the core and pangenomes of soil and plant-associated prokaryotes.</title>
        <authorList>
            <person name="Whitman W."/>
        </authorList>
    </citation>
    <scope>NUCLEOTIDE SEQUENCE</scope>
    <source>
        <strain evidence="16">0</strain>
        <strain evidence="17">SP2017</strain>
    </source>
</reference>
<dbReference type="NCBIfam" id="NF008877">
    <property type="entry name" value="PRK11913.1-2"/>
    <property type="match status" value="1"/>
</dbReference>
<dbReference type="PANTHER" id="PTHR11473:SF24">
    <property type="entry name" value="PHENYLALANINE-4-HYDROXYLASE"/>
    <property type="match status" value="1"/>
</dbReference>
<keyword evidence="10" id="KW-0503">Monooxygenase</keyword>
<evidence type="ECO:0000256" key="8">
    <source>
        <dbReference type="ARBA" id="ARBA00023002"/>
    </source>
</evidence>
<evidence type="ECO:0000313" key="18">
    <source>
        <dbReference type="Proteomes" id="UP001155027"/>
    </source>
</evidence>
<dbReference type="PROSITE" id="PS00367">
    <property type="entry name" value="BH4_AAA_HYDROXYL_1"/>
    <property type="match status" value="1"/>
</dbReference>
<dbReference type="Pfam" id="PF00351">
    <property type="entry name" value="Biopterin_H"/>
    <property type="match status" value="1"/>
</dbReference>